<comment type="subcellular location">
    <subcellularLocation>
        <location evidence="1">Membrane</location>
        <topology evidence="1">Multi-pass membrane protein</topology>
    </subcellularLocation>
</comment>
<organism evidence="10 11">
    <name type="scientific">Taenia crassiceps</name>
    <dbReference type="NCBI Taxonomy" id="6207"/>
    <lineage>
        <taxon>Eukaryota</taxon>
        <taxon>Metazoa</taxon>
        <taxon>Spiralia</taxon>
        <taxon>Lophotrochozoa</taxon>
        <taxon>Platyhelminthes</taxon>
        <taxon>Cestoda</taxon>
        <taxon>Eucestoda</taxon>
        <taxon>Cyclophyllidea</taxon>
        <taxon>Taeniidae</taxon>
        <taxon>Taenia</taxon>
    </lineage>
</organism>
<evidence type="ECO:0000313" key="10">
    <source>
        <dbReference type="EMBL" id="KAL5105195.1"/>
    </source>
</evidence>
<evidence type="ECO:0000313" key="11">
    <source>
        <dbReference type="Proteomes" id="UP001651158"/>
    </source>
</evidence>
<keyword evidence="6 9" id="KW-0472">Membrane</keyword>
<keyword evidence="5" id="KW-0406">Ion transport</keyword>
<gene>
    <name evidence="10" type="ORF">TcWFU_005177</name>
</gene>
<accession>A0ABR4Q6E7</accession>
<reference evidence="10 11" key="1">
    <citation type="journal article" date="2022" name="Front. Cell. Infect. Microbiol.">
        <title>The Genomes of Two Strains of Taenia crassiceps the Animal Model for the Study of Human Cysticercosis.</title>
        <authorList>
            <person name="Bobes R.J."/>
            <person name="Estrada K."/>
            <person name="Rios-Valencia D.G."/>
            <person name="Calderon-Gallegos A."/>
            <person name="de la Torre P."/>
            <person name="Carrero J.C."/>
            <person name="Sanchez-Flores A."/>
            <person name="Laclette J.P."/>
        </authorList>
    </citation>
    <scope>NUCLEOTIDE SEQUENCE [LARGE SCALE GENOMIC DNA]</scope>
    <source>
        <strain evidence="10">WFUcys</strain>
    </source>
</reference>
<evidence type="ECO:0000256" key="7">
    <source>
        <dbReference type="ARBA" id="ARBA00023180"/>
    </source>
</evidence>
<sequence>MTVRSRPRRQSTVALIKVTYIVCAVTLTISLIVGSFLVHMLVLPYFHESEFEPGICMVAKIELHLAGRLKCENKCSKERSSFPCLRVTIVFEKDNKNRTGLLFDTIVTHQNYRSYGCATSSCLQRQEENDFAVQMFRLSLQSRGPFRCFVSAQHDDEALMHKVYQLSTIFNALFWPLSVFFLSLVIIAILYTVDQCKVWNADALLIT</sequence>
<dbReference type="Proteomes" id="UP001651158">
    <property type="component" value="Unassembled WGS sequence"/>
</dbReference>
<dbReference type="InterPro" id="IPR003930">
    <property type="entry name" value="K_chnl_Ca-activ_BK_bsu"/>
</dbReference>
<dbReference type="Pfam" id="PF03185">
    <property type="entry name" value="CaKB"/>
    <property type="match status" value="1"/>
</dbReference>
<feature type="transmembrane region" description="Helical" evidence="9">
    <location>
        <begin position="173"/>
        <end position="193"/>
    </location>
</feature>
<evidence type="ECO:0000256" key="6">
    <source>
        <dbReference type="ARBA" id="ARBA00023136"/>
    </source>
</evidence>
<keyword evidence="4 9" id="KW-1133">Transmembrane helix</keyword>
<feature type="transmembrane region" description="Helical" evidence="9">
    <location>
        <begin position="20"/>
        <end position="42"/>
    </location>
</feature>
<protein>
    <recommendedName>
        <fullName evidence="12">Calcium activated potassium channel subunit</fullName>
    </recommendedName>
</protein>
<keyword evidence="7" id="KW-0325">Glycoprotein</keyword>
<keyword evidence="2" id="KW-0813">Transport</keyword>
<name>A0ABR4Q6E7_9CEST</name>
<dbReference type="PANTHER" id="PTHR10258:SF8">
    <property type="entry name" value="CALCIUM-ACTIVATED POTASSIUM CHANNEL BK ALPHA SUBUNIT DOMAIN-CONTAINING PROTEIN"/>
    <property type="match status" value="1"/>
</dbReference>
<comment type="caution">
    <text evidence="10">The sequence shown here is derived from an EMBL/GenBank/DDBJ whole genome shotgun (WGS) entry which is preliminary data.</text>
</comment>
<evidence type="ECO:0000256" key="1">
    <source>
        <dbReference type="ARBA" id="ARBA00004141"/>
    </source>
</evidence>
<dbReference type="PANTHER" id="PTHR10258">
    <property type="entry name" value="CALCIUM-ACTIVATED POTASSIUM CHANNEL SUBUNIT BETA"/>
    <property type="match status" value="1"/>
</dbReference>
<keyword evidence="3 9" id="KW-0812">Transmembrane</keyword>
<evidence type="ECO:0000256" key="8">
    <source>
        <dbReference type="ARBA" id="ARBA00023303"/>
    </source>
</evidence>
<evidence type="ECO:0000256" key="4">
    <source>
        <dbReference type="ARBA" id="ARBA00022989"/>
    </source>
</evidence>
<evidence type="ECO:0000256" key="3">
    <source>
        <dbReference type="ARBA" id="ARBA00022692"/>
    </source>
</evidence>
<evidence type="ECO:0000256" key="9">
    <source>
        <dbReference type="SAM" id="Phobius"/>
    </source>
</evidence>
<evidence type="ECO:0000256" key="5">
    <source>
        <dbReference type="ARBA" id="ARBA00023065"/>
    </source>
</evidence>
<keyword evidence="11" id="KW-1185">Reference proteome</keyword>
<keyword evidence="8" id="KW-0407">Ion channel</keyword>
<proteinExistence type="predicted"/>
<evidence type="ECO:0000256" key="2">
    <source>
        <dbReference type="ARBA" id="ARBA00022448"/>
    </source>
</evidence>
<dbReference type="EMBL" id="JAKROA010000009">
    <property type="protein sequence ID" value="KAL5105195.1"/>
    <property type="molecule type" value="Genomic_DNA"/>
</dbReference>
<evidence type="ECO:0008006" key="12">
    <source>
        <dbReference type="Google" id="ProtNLM"/>
    </source>
</evidence>